<dbReference type="Proteomes" id="UP000023152">
    <property type="component" value="Unassembled WGS sequence"/>
</dbReference>
<dbReference type="EMBL" id="ASPP01009376">
    <property type="protein sequence ID" value="ETO24194.1"/>
    <property type="molecule type" value="Genomic_DNA"/>
</dbReference>
<sequence length="97" mass="11296">MSTNGEQTTKVIRLVIKDTLEAETFTRNETVRQQSFTEGELAQLMNEYESGNQHNNEDEKDQVITDWKKKLGRSDTELQFFKNIKGLLSNNEENKNK</sequence>
<keyword evidence="2" id="KW-1185">Reference proteome</keyword>
<protein>
    <submittedName>
        <fullName evidence="1">Uncharacterized protein</fullName>
    </submittedName>
</protein>
<organism evidence="1 2">
    <name type="scientific">Reticulomyxa filosa</name>
    <dbReference type="NCBI Taxonomy" id="46433"/>
    <lineage>
        <taxon>Eukaryota</taxon>
        <taxon>Sar</taxon>
        <taxon>Rhizaria</taxon>
        <taxon>Retaria</taxon>
        <taxon>Foraminifera</taxon>
        <taxon>Monothalamids</taxon>
        <taxon>Reticulomyxidae</taxon>
        <taxon>Reticulomyxa</taxon>
    </lineage>
</organism>
<evidence type="ECO:0000313" key="1">
    <source>
        <dbReference type="EMBL" id="ETO24194.1"/>
    </source>
</evidence>
<proteinExistence type="predicted"/>
<reference evidence="1 2" key="1">
    <citation type="journal article" date="2013" name="Curr. Biol.">
        <title>The Genome of the Foraminiferan Reticulomyxa filosa.</title>
        <authorList>
            <person name="Glockner G."/>
            <person name="Hulsmann N."/>
            <person name="Schleicher M."/>
            <person name="Noegel A.A."/>
            <person name="Eichinger L."/>
            <person name="Gallinger C."/>
            <person name="Pawlowski J."/>
            <person name="Sierra R."/>
            <person name="Euteneuer U."/>
            <person name="Pillet L."/>
            <person name="Moustafa A."/>
            <person name="Platzer M."/>
            <person name="Groth M."/>
            <person name="Szafranski K."/>
            <person name="Schliwa M."/>
        </authorList>
    </citation>
    <scope>NUCLEOTIDE SEQUENCE [LARGE SCALE GENOMIC DNA]</scope>
</reference>
<dbReference type="AlphaFoldDB" id="X6NEK2"/>
<evidence type="ECO:0000313" key="2">
    <source>
        <dbReference type="Proteomes" id="UP000023152"/>
    </source>
</evidence>
<comment type="caution">
    <text evidence="1">The sequence shown here is derived from an EMBL/GenBank/DDBJ whole genome shotgun (WGS) entry which is preliminary data.</text>
</comment>
<name>X6NEK2_RETFI</name>
<accession>X6NEK2</accession>
<gene>
    <name evidence="1" type="ORF">RFI_12967</name>
</gene>